<feature type="active site" description="Proton donor/acceptor" evidence="1">
    <location>
        <position position="226"/>
    </location>
</feature>
<feature type="binding site" evidence="2">
    <location>
        <position position="226"/>
    </location>
    <ligand>
        <name>a divalent metal cation</name>
        <dbReference type="ChEBI" id="CHEBI:60240"/>
    </ligand>
</feature>
<feature type="binding site" evidence="2">
    <location>
        <position position="46"/>
    </location>
    <ligand>
        <name>a divalent metal cation</name>
        <dbReference type="ChEBI" id="CHEBI:60240"/>
    </ligand>
</feature>
<dbReference type="SUPFAM" id="SSF63829">
    <property type="entry name" value="Calcium-dependent phosphotriesterase"/>
    <property type="match status" value="1"/>
</dbReference>
<dbReference type="InterPro" id="IPR005511">
    <property type="entry name" value="SMP-30"/>
</dbReference>
<proteinExistence type="predicted"/>
<reference evidence="4 5" key="1">
    <citation type="submission" date="2020-05" db="EMBL/GenBank/DDBJ databases">
        <authorList>
            <person name="Khan S.A."/>
            <person name="Jeon C.O."/>
            <person name="Chun B.H."/>
        </authorList>
    </citation>
    <scope>NUCLEOTIDE SEQUENCE [LARGE SCALE GENOMIC DNA]</scope>
    <source>
        <strain evidence="4 5">B156</strain>
    </source>
</reference>
<dbReference type="PANTHER" id="PTHR47572:SF5">
    <property type="entry name" value="BLR2277 PROTEIN"/>
    <property type="match status" value="1"/>
</dbReference>
<organism evidence="4 5">
    <name type="scientific">Ramlibacter montanisoli</name>
    <dbReference type="NCBI Taxonomy" id="2732512"/>
    <lineage>
        <taxon>Bacteria</taxon>
        <taxon>Pseudomonadati</taxon>
        <taxon>Pseudomonadota</taxon>
        <taxon>Betaproteobacteria</taxon>
        <taxon>Burkholderiales</taxon>
        <taxon>Comamonadaceae</taxon>
        <taxon>Ramlibacter</taxon>
    </lineage>
</organism>
<keyword evidence="2" id="KW-0479">Metal-binding</keyword>
<comment type="caution">
    <text evidence="4">The sequence shown here is derived from an EMBL/GenBank/DDBJ whole genome shotgun (WGS) entry which is preliminary data.</text>
</comment>
<dbReference type="InterPro" id="IPR013658">
    <property type="entry name" value="SGL"/>
</dbReference>
<evidence type="ECO:0000259" key="3">
    <source>
        <dbReference type="Pfam" id="PF08450"/>
    </source>
</evidence>
<feature type="binding site" evidence="2">
    <location>
        <position position="178"/>
    </location>
    <ligand>
        <name>a divalent metal cation</name>
        <dbReference type="ChEBI" id="CHEBI:60240"/>
    </ligand>
</feature>
<evidence type="ECO:0000313" key="4">
    <source>
        <dbReference type="EMBL" id="NNU43360.1"/>
    </source>
</evidence>
<dbReference type="PANTHER" id="PTHR47572">
    <property type="entry name" value="LIPOPROTEIN-RELATED"/>
    <property type="match status" value="1"/>
</dbReference>
<keyword evidence="2" id="KW-0862">Zinc</keyword>
<dbReference type="AlphaFoldDB" id="A0A849K751"/>
<accession>A0A849K751</accession>
<dbReference type="EMBL" id="JABFCS010000001">
    <property type="protein sequence ID" value="NNU43360.1"/>
    <property type="molecule type" value="Genomic_DNA"/>
</dbReference>
<dbReference type="GO" id="GO:0046872">
    <property type="term" value="F:metal ion binding"/>
    <property type="evidence" value="ECO:0007669"/>
    <property type="project" value="UniProtKB-KW"/>
</dbReference>
<evidence type="ECO:0000313" key="5">
    <source>
        <dbReference type="Proteomes" id="UP000552954"/>
    </source>
</evidence>
<gene>
    <name evidence="4" type="ORF">HK415_09625</name>
</gene>
<evidence type="ECO:0000256" key="2">
    <source>
        <dbReference type="PIRSR" id="PIRSR605511-2"/>
    </source>
</evidence>
<keyword evidence="5" id="KW-1185">Reference proteome</keyword>
<dbReference type="Pfam" id="PF08450">
    <property type="entry name" value="SGL"/>
    <property type="match status" value="1"/>
</dbReference>
<dbReference type="Gene3D" id="2.120.10.30">
    <property type="entry name" value="TolB, C-terminal domain"/>
    <property type="match status" value="1"/>
</dbReference>
<dbReference type="InterPro" id="IPR051262">
    <property type="entry name" value="SMP-30/CGR1_Lactonase"/>
</dbReference>
<feature type="binding site" evidence="2">
    <location>
        <position position="131"/>
    </location>
    <ligand>
        <name>substrate</name>
    </ligand>
</feature>
<feature type="domain" description="SMP-30/Gluconolactonase/LRE-like region" evidence="3">
    <location>
        <begin position="46"/>
        <end position="284"/>
    </location>
</feature>
<protein>
    <submittedName>
        <fullName evidence="4">SMP-30/gluconolactonase/LRE family protein</fullName>
    </submittedName>
</protein>
<dbReference type="InterPro" id="IPR011042">
    <property type="entry name" value="6-blade_b-propeller_TolB-like"/>
</dbReference>
<evidence type="ECO:0000256" key="1">
    <source>
        <dbReference type="PIRSR" id="PIRSR605511-1"/>
    </source>
</evidence>
<reference evidence="4 5" key="2">
    <citation type="submission" date="2020-06" db="EMBL/GenBank/DDBJ databases">
        <title>Ramlibacter rhizophilus sp. nov., isolated from rhizosphere soil of national flower Mugunghwa from South Korea.</title>
        <authorList>
            <person name="Zheng-Fei Y."/>
            <person name="Huan T."/>
        </authorList>
    </citation>
    <scope>NUCLEOTIDE SEQUENCE [LARGE SCALE GENOMIC DNA]</scope>
    <source>
        <strain evidence="4 5">B156</strain>
    </source>
</reference>
<dbReference type="RefSeq" id="WP_171558492.1">
    <property type="nucleotide sequence ID" value="NZ_JABFCS010000001.1"/>
</dbReference>
<sequence length="316" mass="34963">MFLLQKPLVRQAEVFTAMPEQFRRTGVRSDWADANRGGQPTDSFLEGPVFDAAGNLYVTDIPFGRIFRIDPQGNWSLVAEWRGEPNGMKWIDDRRLLVTDYLNGLMQCDIATGQVRPVLERRNSERFKGVNDLVFDRSGNLYFTDQGQTGLHDPTGRLFRLRPDGRLECLLDNVPSPNGVALSPDERVLYLAVTRGNQVWRVPLLEDGSVSKVSAFFTSYGPSGPDGLAVDSTGRILVANPGLGCCWVLEPHGEPVEVIRSPVGTSLTNLAFGGPQRTDVYFTESTSGSILRARMDIPGLPLHRPSPDRWAAHGPK</sequence>
<comment type="cofactor">
    <cofactor evidence="2">
        <name>Zn(2+)</name>
        <dbReference type="ChEBI" id="CHEBI:29105"/>
    </cofactor>
    <text evidence="2">Binds 1 divalent metal cation per subunit.</text>
</comment>
<dbReference type="Proteomes" id="UP000552954">
    <property type="component" value="Unassembled WGS sequence"/>
</dbReference>
<name>A0A849K751_9BURK</name>
<dbReference type="PRINTS" id="PR01790">
    <property type="entry name" value="SMP30FAMILY"/>
</dbReference>